<gene>
    <name evidence="2" type="ORF">LCGC14_2485950</name>
</gene>
<feature type="transmembrane region" description="Helical" evidence="1">
    <location>
        <begin position="196"/>
        <end position="219"/>
    </location>
</feature>
<protein>
    <submittedName>
        <fullName evidence="2">Uncharacterized protein</fullName>
    </submittedName>
</protein>
<accession>A0A0F9B643</accession>
<feature type="transmembrane region" description="Helical" evidence="1">
    <location>
        <begin position="64"/>
        <end position="84"/>
    </location>
</feature>
<feature type="transmembrane region" description="Helical" evidence="1">
    <location>
        <begin position="309"/>
        <end position="329"/>
    </location>
</feature>
<reference evidence="2" key="1">
    <citation type="journal article" date="2015" name="Nature">
        <title>Complex archaea that bridge the gap between prokaryotes and eukaryotes.</title>
        <authorList>
            <person name="Spang A."/>
            <person name="Saw J.H."/>
            <person name="Jorgensen S.L."/>
            <person name="Zaremba-Niedzwiedzka K."/>
            <person name="Martijn J."/>
            <person name="Lind A.E."/>
            <person name="van Eijk R."/>
            <person name="Schleper C."/>
            <person name="Guy L."/>
            <person name="Ettema T.J."/>
        </authorList>
    </citation>
    <scope>NUCLEOTIDE SEQUENCE</scope>
</reference>
<keyword evidence="1" id="KW-0812">Transmembrane</keyword>
<feature type="transmembrane region" description="Helical" evidence="1">
    <location>
        <begin position="32"/>
        <end position="52"/>
    </location>
</feature>
<dbReference type="AlphaFoldDB" id="A0A0F9B643"/>
<sequence length="364" mass="42994">MKIRKVILLIELILISIYYLMIQFSITIQPINLILGFFIIFILPGYNLLNILKPDYSIIRKLGYSIILSLAIENIYMLFNYIILYNFMSYPEVPTWGFIFNSKVLITSIIFINLIFIIIIQYKQFRSKTEFDGIQARKSILNLSKIKEVLNLKVITVFIFFGLSLIFLGISTIYSNVPPDNNYYTSNVDYRLDFTFFYRVPLIFYIFLISSILSFIYIIFFIKNPYLILISISMFIYCIWILPYLQIGNFFGHDTYLLAQTYEVYRIQGLVTNYEFNFVVFGWDSLRYSTALFSTILLISATNVNLVFALWYLYPLFYIFIPFFFYSVFKTFSDKHNNQKSILIITVIFTTFTTFFIKSGHATG</sequence>
<evidence type="ECO:0000256" key="1">
    <source>
        <dbReference type="SAM" id="Phobius"/>
    </source>
</evidence>
<keyword evidence="1" id="KW-1133">Transmembrane helix</keyword>
<dbReference type="EMBL" id="LAZR01039274">
    <property type="protein sequence ID" value="KKL17399.1"/>
    <property type="molecule type" value="Genomic_DNA"/>
</dbReference>
<feature type="transmembrane region" description="Helical" evidence="1">
    <location>
        <begin position="154"/>
        <end position="176"/>
    </location>
</feature>
<keyword evidence="1" id="KW-0472">Membrane</keyword>
<feature type="transmembrane region" description="Helical" evidence="1">
    <location>
        <begin position="226"/>
        <end position="247"/>
    </location>
</feature>
<comment type="caution">
    <text evidence="2">The sequence shown here is derived from an EMBL/GenBank/DDBJ whole genome shotgun (WGS) entry which is preliminary data.</text>
</comment>
<evidence type="ECO:0000313" key="2">
    <source>
        <dbReference type="EMBL" id="KKL17399.1"/>
    </source>
</evidence>
<name>A0A0F9B643_9ZZZZ</name>
<feature type="non-terminal residue" evidence="2">
    <location>
        <position position="364"/>
    </location>
</feature>
<proteinExistence type="predicted"/>
<feature type="transmembrane region" description="Helical" evidence="1">
    <location>
        <begin position="341"/>
        <end position="357"/>
    </location>
</feature>
<organism evidence="2">
    <name type="scientific">marine sediment metagenome</name>
    <dbReference type="NCBI Taxonomy" id="412755"/>
    <lineage>
        <taxon>unclassified sequences</taxon>
        <taxon>metagenomes</taxon>
        <taxon>ecological metagenomes</taxon>
    </lineage>
</organism>
<feature type="transmembrane region" description="Helical" evidence="1">
    <location>
        <begin position="7"/>
        <end position="26"/>
    </location>
</feature>
<feature type="transmembrane region" description="Helical" evidence="1">
    <location>
        <begin position="104"/>
        <end position="122"/>
    </location>
</feature>